<dbReference type="InterPro" id="IPR002508">
    <property type="entry name" value="MurNAc-LAA_cat"/>
</dbReference>
<dbReference type="InterPro" id="IPR050695">
    <property type="entry name" value="N-acetylmuramoyl_amidase_3"/>
</dbReference>
<comment type="caution">
    <text evidence="4">The sequence shown here is derived from an EMBL/GenBank/DDBJ whole genome shotgun (WGS) entry which is preliminary data.</text>
</comment>
<name>A0A5J4J6S2_9BACI</name>
<dbReference type="AlphaFoldDB" id="A0A5J4J6S2"/>
<dbReference type="GO" id="GO:0008745">
    <property type="term" value="F:N-acetylmuramoyl-L-alanine amidase activity"/>
    <property type="evidence" value="ECO:0007669"/>
    <property type="project" value="InterPro"/>
</dbReference>
<keyword evidence="1" id="KW-0378">Hydrolase</keyword>
<feature type="region of interest" description="Disordered" evidence="2">
    <location>
        <begin position="1"/>
        <end position="20"/>
    </location>
</feature>
<evidence type="ECO:0000313" key="4">
    <source>
        <dbReference type="EMBL" id="GER70622.1"/>
    </source>
</evidence>
<dbReference type="Pfam" id="PF01520">
    <property type="entry name" value="Amidase_3"/>
    <property type="match status" value="1"/>
</dbReference>
<evidence type="ECO:0000256" key="2">
    <source>
        <dbReference type="SAM" id="MobiDB-lite"/>
    </source>
</evidence>
<evidence type="ECO:0000313" key="5">
    <source>
        <dbReference type="Proteomes" id="UP000391919"/>
    </source>
</evidence>
<proteinExistence type="predicted"/>
<dbReference type="SMART" id="SM00257">
    <property type="entry name" value="LysM"/>
    <property type="match status" value="1"/>
</dbReference>
<gene>
    <name evidence="4" type="primary">cwlC</name>
    <name evidence="4" type="ORF">BpJC7_19250</name>
</gene>
<dbReference type="PANTHER" id="PTHR30404:SF0">
    <property type="entry name" value="N-ACETYLMURAMOYL-L-ALANINE AMIDASE AMIC"/>
    <property type="match status" value="1"/>
</dbReference>
<dbReference type="RefSeq" id="WP_151680788.1">
    <property type="nucleotide sequence ID" value="NZ_BKZP01000010.1"/>
</dbReference>
<organism evidence="4 5">
    <name type="scientific">Weizmannia acidilactici</name>
    <dbReference type="NCBI Taxonomy" id="2607726"/>
    <lineage>
        <taxon>Bacteria</taxon>
        <taxon>Bacillati</taxon>
        <taxon>Bacillota</taxon>
        <taxon>Bacilli</taxon>
        <taxon>Bacillales</taxon>
        <taxon>Bacillaceae</taxon>
        <taxon>Heyndrickxia</taxon>
    </lineage>
</organism>
<dbReference type="SMART" id="SM00646">
    <property type="entry name" value="Ami_3"/>
    <property type="match status" value="1"/>
</dbReference>
<protein>
    <submittedName>
        <fullName evidence="4">Sporulation-specific N-acetylmuramoyl-L-alanine amidase</fullName>
    </submittedName>
</protein>
<dbReference type="CDD" id="cd02696">
    <property type="entry name" value="MurNAc-LAA"/>
    <property type="match status" value="1"/>
</dbReference>
<dbReference type="SUPFAM" id="SSF53187">
    <property type="entry name" value="Zn-dependent exopeptidases"/>
    <property type="match status" value="1"/>
</dbReference>
<evidence type="ECO:0000256" key="1">
    <source>
        <dbReference type="ARBA" id="ARBA00022801"/>
    </source>
</evidence>
<dbReference type="EMBL" id="BKZQ01000023">
    <property type="protein sequence ID" value="GER70622.1"/>
    <property type="molecule type" value="Genomic_DNA"/>
</dbReference>
<accession>A0A5J4J6S2</accession>
<dbReference type="Pfam" id="PF01476">
    <property type="entry name" value="LysM"/>
    <property type="match status" value="1"/>
</dbReference>
<keyword evidence="5" id="KW-1185">Reference proteome</keyword>
<reference evidence="4 5" key="1">
    <citation type="submission" date="2019-09" db="EMBL/GenBank/DDBJ databases">
        <title>Draft genome sequence of Bacillus sp. JC-7.</title>
        <authorList>
            <person name="Tanaka N."/>
            <person name="Shiwa Y."/>
            <person name="Fujita N."/>
            <person name="Tanasupawat S."/>
        </authorList>
    </citation>
    <scope>NUCLEOTIDE SEQUENCE [LARGE SCALE GENOMIC DNA]</scope>
    <source>
        <strain evidence="4 5">JC-7</strain>
    </source>
</reference>
<feature type="domain" description="LysM" evidence="3">
    <location>
        <begin position="184"/>
        <end position="228"/>
    </location>
</feature>
<dbReference type="PROSITE" id="PS51782">
    <property type="entry name" value="LYSM"/>
    <property type="match status" value="1"/>
</dbReference>
<dbReference type="Gene3D" id="3.40.630.40">
    <property type="entry name" value="Zn-dependent exopeptidases"/>
    <property type="match status" value="1"/>
</dbReference>
<dbReference type="InterPro" id="IPR018392">
    <property type="entry name" value="LysM"/>
</dbReference>
<evidence type="ECO:0000259" key="3">
    <source>
        <dbReference type="PROSITE" id="PS51782"/>
    </source>
</evidence>
<sequence>MFKLFLDPGHGGKDPGATGNGLEEKDITLVIGKKIRTILTNDYENVSVKMSRTTDTFISLEDRTDTANSWGADYFLSIHINSGAGTGFESYVYPDVCSPTTTYQKTIHQEVLKLNDLQDRGRKEADLHVLRESRMPALLTENGFIDRASDAAKMKQNSWIEDVAQGHVNGLAKAFGLKKKSGATYQKVVKGDTVYSLSKEYGSSIQQIKEWNNLDDDYTIYVGERLRVK</sequence>
<dbReference type="CDD" id="cd00118">
    <property type="entry name" value="LysM"/>
    <property type="match status" value="1"/>
</dbReference>
<dbReference type="Proteomes" id="UP000391919">
    <property type="component" value="Unassembled WGS sequence"/>
</dbReference>
<dbReference type="PANTHER" id="PTHR30404">
    <property type="entry name" value="N-ACETYLMURAMOYL-L-ALANINE AMIDASE"/>
    <property type="match status" value="1"/>
</dbReference>
<dbReference type="GO" id="GO:0030288">
    <property type="term" value="C:outer membrane-bounded periplasmic space"/>
    <property type="evidence" value="ECO:0007669"/>
    <property type="project" value="TreeGrafter"/>
</dbReference>
<dbReference type="GO" id="GO:0009253">
    <property type="term" value="P:peptidoglycan catabolic process"/>
    <property type="evidence" value="ECO:0007669"/>
    <property type="project" value="InterPro"/>
</dbReference>
<dbReference type="Gene3D" id="3.10.350.10">
    <property type="entry name" value="LysM domain"/>
    <property type="match status" value="1"/>
</dbReference>
<dbReference type="SUPFAM" id="SSF54106">
    <property type="entry name" value="LysM domain"/>
    <property type="match status" value="1"/>
</dbReference>
<dbReference type="InterPro" id="IPR036779">
    <property type="entry name" value="LysM_dom_sf"/>
</dbReference>